<dbReference type="Gene3D" id="3.40.50.970">
    <property type="match status" value="2"/>
</dbReference>
<evidence type="ECO:0000256" key="2">
    <source>
        <dbReference type="ARBA" id="ARBA00023052"/>
    </source>
</evidence>
<evidence type="ECO:0000256" key="1">
    <source>
        <dbReference type="ARBA" id="ARBA00007812"/>
    </source>
</evidence>
<dbReference type="CDD" id="cd07035">
    <property type="entry name" value="TPP_PYR_POX_like"/>
    <property type="match status" value="1"/>
</dbReference>
<dbReference type="GO" id="GO:0005948">
    <property type="term" value="C:acetolactate synthase complex"/>
    <property type="evidence" value="ECO:0007669"/>
    <property type="project" value="TreeGrafter"/>
</dbReference>
<feature type="domain" description="Thiamine pyrophosphate enzyme central" evidence="4">
    <location>
        <begin position="206"/>
        <end position="340"/>
    </location>
</feature>
<evidence type="ECO:0000259" key="4">
    <source>
        <dbReference type="Pfam" id="PF00205"/>
    </source>
</evidence>
<dbReference type="InterPro" id="IPR045229">
    <property type="entry name" value="TPP_enz"/>
</dbReference>
<dbReference type="GO" id="GO:0003984">
    <property type="term" value="F:acetolactate synthase activity"/>
    <property type="evidence" value="ECO:0007669"/>
    <property type="project" value="TreeGrafter"/>
</dbReference>
<dbReference type="GO" id="GO:0050660">
    <property type="term" value="F:flavin adenine dinucleotide binding"/>
    <property type="evidence" value="ECO:0007669"/>
    <property type="project" value="TreeGrafter"/>
</dbReference>
<dbReference type="PANTHER" id="PTHR18968:SF13">
    <property type="entry name" value="ACETOLACTATE SYNTHASE CATALYTIC SUBUNIT, MITOCHONDRIAL"/>
    <property type="match status" value="1"/>
</dbReference>
<dbReference type="SUPFAM" id="SSF52518">
    <property type="entry name" value="Thiamin diphosphate-binding fold (THDP-binding)"/>
    <property type="match status" value="2"/>
</dbReference>
<dbReference type="Pfam" id="PF00205">
    <property type="entry name" value="TPP_enzyme_M"/>
    <property type="match status" value="1"/>
</dbReference>
<proteinExistence type="inferred from homology"/>
<keyword evidence="2 3" id="KW-0786">Thiamine pyrophosphate</keyword>
<dbReference type="InterPro" id="IPR012001">
    <property type="entry name" value="Thiamin_PyroP_enz_TPP-bd_dom"/>
</dbReference>
<name>A0A430YRC0_CAMJU</name>
<accession>A0A430YRC0</accession>
<reference evidence="7 8" key="1">
    <citation type="journal article" date="2019" name="Appl. Environ. Microbiol.">
        <title>Population genetics and characterization of Campylobacter jejuni isolates in western jackdaws and game birds in Finland.</title>
        <authorList>
            <person name="Kovanen S."/>
            <person name="Rossi M."/>
            <person name="Pohja-Mykra M."/>
            <person name="Nieminen T."/>
            <person name="Raunio-Saarnisto M."/>
            <person name="Sauvala M."/>
            <person name="Fredriksson-Ahomaa M."/>
            <person name="Hanninen M.L."/>
            <person name="Kivisto R."/>
        </authorList>
    </citation>
    <scope>NUCLEOTIDE SEQUENCE [LARGE SCALE GENOMIC DNA]</scope>
    <source>
        <strain evidence="7 8">CB304</strain>
    </source>
</reference>
<dbReference type="InterPro" id="IPR029061">
    <property type="entry name" value="THDP-binding"/>
</dbReference>
<dbReference type="InterPro" id="IPR029035">
    <property type="entry name" value="DHS-like_NAD/FAD-binding_dom"/>
</dbReference>
<dbReference type="Proteomes" id="UP000286791">
    <property type="component" value="Unassembled WGS sequence"/>
</dbReference>
<dbReference type="InterPro" id="IPR011766">
    <property type="entry name" value="TPP_enzyme_TPP-bd"/>
</dbReference>
<protein>
    <submittedName>
        <fullName evidence="7">Acetolactate synthase</fullName>
    </submittedName>
</protein>
<dbReference type="EMBL" id="PRCE01000033">
    <property type="protein sequence ID" value="RTJ98180.1"/>
    <property type="molecule type" value="Genomic_DNA"/>
</dbReference>
<dbReference type="PANTHER" id="PTHR18968">
    <property type="entry name" value="THIAMINE PYROPHOSPHATE ENZYMES"/>
    <property type="match status" value="1"/>
</dbReference>
<dbReference type="Pfam" id="PF02775">
    <property type="entry name" value="TPP_enzyme_C"/>
    <property type="match status" value="1"/>
</dbReference>
<dbReference type="Gene3D" id="3.40.50.1220">
    <property type="entry name" value="TPP-binding domain"/>
    <property type="match status" value="1"/>
</dbReference>
<feature type="domain" description="Thiamine pyrophosphate enzyme N-terminal TPP-binding" evidence="6">
    <location>
        <begin position="1"/>
        <end position="123"/>
    </location>
</feature>
<dbReference type="FunFam" id="3.40.50.970:FF:000007">
    <property type="entry name" value="Acetolactate synthase"/>
    <property type="match status" value="1"/>
</dbReference>
<comment type="similarity">
    <text evidence="1 3">Belongs to the TPP enzyme family.</text>
</comment>
<organism evidence="7 8">
    <name type="scientific">Campylobacter jejuni</name>
    <dbReference type="NCBI Taxonomy" id="197"/>
    <lineage>
        <taxon>Bacteria</taxon>
        <taxon>Pseudomonadati</taxon>
        <taxon>Campylobacterota</taxon>
        <taxon>Epsilonproteobacteria</taxon>
        <taxon>Campylobacterales</taxon>
        <taxon>Campylobacteraceae</taxon>
        <taxon>Campylobacter</taxon>
    </lineage>
</organism>
<feature type="domain" description="Thiamine pyrophosphate enzyme TPP-binding" evidence="5">
    <location>
        <begin position="396"/>
        <end position="544"/>
    </location>
</feature>
<dbReference type="GO" id="GO:0009097">
    <property type="term" value="P:isoleucine biosynthetic process"/>
    <property type="evidence" value="ECO:0007669"/>
    <property type="project" value="TreeGrafter"/>
</dbReference>
<dbReference type="Pfam" id="PF02776">
    <property type="entry name" value="TPP_enzyme_N"/>
    <property type="match status" value="1"/>
</dbReference>
<comment type="caution">
    <text evidence="7">The sequence shown here is derived from an EMBL/GenBank/DDBJ whole genome shotgun (WGS) entry which is preliminary data.</text>
</comment>
<dbReference type="GO" id="GO:0000287">
    <property type="term" value="F:magnesium ion binding"/>
    <property type="evidence" value="ECO:0007669"/>
    <property type="project" value="InterPro"/>
</dbReference>
<dbReference type="RefSeq" id="WP_126236972.1">
    <property type="nucleotide sequence ID" value="NZ_PRAF01000001.1"/>
</dbReference>
<evidence type="ECO:0000313" key="7">
    <source>
        <dbReference type="EMBL" id="RTJ98180.1"/>
    </source>
</evidence>
<dbReference type="GO" id="GO:0030976">
    <property type="term" value="F:thiamine pyrophosphate binding"/>
    <property type="evidence" value="ECO:0007669"/>
    <property type="project" value="InterPro"/>
</dbReference>
<dbReference type="InterPro" id="IPR012000">
    <property type="entry name" value="Thiamin_PyroP_enz_cen_dom"/>
</dbReference>
<evidence type="ECO:0000259" key="5">
    <source>
        <dbReference type="Pfam" id="PF02775"/>
    </source>
</evidence>
<evidence type="ECO:0000256" key="3">
    <source>
        <dbReference type="RuleBase" id="RU362132"/>
    </source>
</evidence>
<evidence type="ECO:0000259" key="6">
    <source>
        <dbReference type="Pfam" id="PF02776"/>
    </source>
</evidence>
<dbReference type="GO" id="GO:0009099">
    <property type="term" value="P:L-valine biosynthetic process"/>
    <property type="evidence" value="ECO:0007669"/>
    <property type="project" value="TreeGrafter"/>
</dbReference>
<dbReference type="AlphaFoldDB" id="A0A430YRC0"/>
<dbReference type="SUPFAM" id="SSF52467">
    <property type="entry name" value="DHS-like NAD/FAD-binding domain"/>
    <property type="match status" value="1"/>
</dbReference>
<sequence length="585" mass="65570">MKASDFLVNFLVLNKVDKVFGYIGGAVAHIYDSISKNSNIEMINGIQEQGSAFAAEGYARITGKSGVVIATSGPGATNLITTIGSCYFDSVPLLCITGQVNTYEFNYSKSSRQIGFQETDIVEIVKPITKYAVMVNKIEDLRYELEKAHFISHFQRKGPVLIDIPMNIQRAEIDFNQARSFFKSKEYLNMQETCIANNDLLVSQIKNTISKLSMAKSPIVLVGGGVRNSNACRILDFFLKKYNLPVVHSLMGKDVVESEFELNLGLIGSYGNRCANLALANSDVILVLGSRLDTRQTGTDLKLFAKKSEIIQVDIDKNELGKNIPVKIQISSDIKLFLSRIIKYNFQCKCDQWRNWVKNIIKILPSNKDIYGNIKIENFLISKISKKANAMIFCIDVGQHQMWAAQALNVLKNTRILFSGGMGAMGFSLPCAIGACIANKQSVVVIAGDGGFQMNIQELEVIKRRNLPIKIFIFNNQNLGMVRQFQEIYFDKNYIGTIKDYSVPNFKLIAKAYGIRSRTIKSLNSFDRIINTVFSNSQPEVIDIVLNNKLTVVEPKLIVGKSIENMYPFMKPAKLKELMFCKKDK</sequence>
<evidence type="ECO:0000313" key="8">
    <source>
        <dbReference type="Proteomes" id="UP000286791"/>
    </source>
</evidence>
<gene>
    <name evidence="7" type="ORF">C3H48_05125</name>
</gene>